<reference evidence="1 2" key="1">
    <citation type="submission" date="2013-11" db="EMBL/GenBank/DDBJ databases">
        <title>The Genome Sequence of Phytophthora parasitica CJ01A1.</title>
        <authorList>
            <consortium name="The Broad Institute Genomics Platform"/>
            <person name="Russ C."/>
            <person name="Tyler B."/>
            <person name="Panabieres F."/>
            <person name="Shan W."/>
            <person name="Tripathy S."/>
            <person name="Grunwald N."/>
            <person name="Machado M."/>
            <person name="Johnson C.S."/>
            <person name="Walker B."/>
            <person name="Young S.K."/>
            <person name="Zeng Q."/>
            <person name="Gargeya S."/>
            <person name="Fitzgerald M."/>
            <person name="Haas B."/>
            <person name="Abouelleil A."/>
            <person name="Allen A.W."/>
            <person name="Alvarado L."/>
            <person name="Arachchi H.M."/>
            <person name="Berlin A.M."/>
            <person name="Chapman S.B."/>
            <person name="Gainer-Dewar J."/>
            <person name="Goldberg J."/>
            <person name="Griggs A."/>
            <person name="Gujja S."/>
            <person name="Hansen M."/>
            <person name="Howarth C."/>
            <person name="Imamovic A."/>
            <person name="Ireland A."/>
            <person name="Larimer J."/>
            <person name="McCowan C."/>
            <person name="Murphy C."/>
            <person name="Pearson M."/>
            <person name="Poon T.W."/>
            <person name="Priest M."/>
            <person name="Roberts A."/>
            <person name="Saif S."/>
            <person name="Shea T."/>
            <person name="Sisk P."/>
            <person name="Sykes S."/>
            <person name="Wortman J."/>
            <person name="Nusbaum C."/>
            <person name="Birren B."/>
        </authorList>
    </citation>
    <scope>NUCLEOTIDE SEQUENCE [LARGE SCALE GENOMIC DNA]</scope>
    <source>
        <strain evidence="1 2">CJ01A1</strain>
    </source>
</reference>
<proteinExistence type="predicted"/>
<dbReference type="Proteomes" id="UP000018958">
    <property type="component" value="Unassembled WGS sequence"/>
</dbReference>
<sequence length="144" mass="16112">MSEGRRQIAETRETSQSKAGHKLVEVEFALDREGVGVDGGELPVILGWLVLAFAWLVVELTETNSTSLRELICINTTVEMELEPPSTVQIGAASLEAAWEEMIPLSRACWRRSRDRVSLSSKAYWQGCWEWSCGPMAGWRNARS</sequence>
<gene>
    <name evidence="1" type="ORF">F441_18820</name>
</gene>
<dbReference type="AlphaFoldDB" id="W2W1F9"/>
<evidence type="ECO:0000313" key="2">
    <source>
        <dbReference type="Proteomes" id="UP000018958"/>
    </source>
</evidence>
<dbReference type="EMBL" id="ANIX01003766">
    <property type="protein sequence ID" value="ETP04387.1"/>
    <property type="molecule type" value="Genomic_DNA"/>
</dbReference>
<organism evidence="1 2">
    <name type="scientific">Phytophthora nicotianae CJ01A1</name>
    <dbReference type="NCBI Taxonomy" id="1317063"/>
    <lineage>
        <taxon>Eukaryota</taxon>
        <taxon>Sar</taxon>
        <taxon>Stramenopiles</taxon>
        <taxon>Oomycota</taxon>
        <taxon>Peronosporomycetes</taxon>
        <taxon>Peronosporales</taxon>
        <taxon>Peronosporaceae</taxon>
        <taxon>Phytophthora</taxon>
    </lineage>
</organism>
<accession>W2W1F9</accession>
<comment type="caution">
    <text evidence="1">The sequence shown here is derived from an EMBL/GenBank/DDBJ whole genome shotgun (WGS) entry which is preliminary data.</text>
</comment>
<evidence type="ECO:0000313" key="1">
    <source>
        <dbReference type="EMBL" id="ETP04387.1"/>
    </source>
</evidence>
<name>W2W1F9_PHYNI</name>
<protein>
    <submittedName>
        <fullName evidence="1">Uncharacterized protein</fullName>
    </submittedName>
</protein>